<feature type="domain" description="Restriction endonuclease type IV Mrr" evidence="1">
    <location>
        <begin position="64"/>
        <end position="134"/>
    </location>
</feature>
<comment type="caution">
    <text evidence="3">The sequence shown here is derived from an EMBL/GenBank/DDBJ whole genome shotgun (WGS) entry which is preliminary data.</text>
</comment>
<dbReference type="SUPFAM" id="SSF52980">
    <property type="entry name" value="Restriction endonuclease-like"/>
    <property type="match status" value="1"/>
</dbReference>
<name>A0A096AT84_9BACT</name>
<dbReference type="Gene3D" id="1.10.10.2910">
    <property type="match status" value="1"/>
</dbReference>
<dbReference type="PANTHER" id="PTHR43236">
    <property type="entry name" value="ANTITOXIN HIGA1"/>
    <property type="match status" value="1"/>
</dbReference>
<accession>A0A096AT84</accession>
<dbReference type="GO" id="GO:0004519">
    <property type="term" value="F:endonuclease activity"/>
    <property type="evidence" value="ECO:0007669"/>
    <property type="project" value="InterPro"/>
</dbReference>
<proteinExistence type="predicted"/>
<evidence type="ECO:0000313" key="4">
    <source>
        <dbReference type="Proteomes" id="UP000029614"/>
    </source>
</evidence>
<dbReference type="GO" id="GO:0003677">
    <property type="term" value="F:DNA binding"/>
    <property type="evidence" value="ECO:0007669"/>
    <property type="project" value="InterPro"/>
</dbReference>
<dbReference type="PANTHER" id="PTHR43236:SF1">
    <property type="entry name" value="BLL7220 PROTEIN"/>
    <property type="match status" value="1"/>
</dbReference>
<reference evidence="3 4" key="1">
    <citation type="submission" date="2014-07" db="EMBL/GenBank/DDBJ databases">
        <authorList>
            <person name="McCorrison J."/>
            <person name="Sanka R."/>
            <person name="Torralba M."/>
            <person name="Gillis M."/>
            <person name="Haft D.H."/>
            <person name="Methe B."/>
            <person name="Sutton G."/>
            <person name="Nelson K.E."/>
        </authorList>
    </citation>
    <scope>NUCLEOTIDE SEQUENCE [LARGE SCALE GENOMIC DNA]</scope>
    <source>
        <strain evidence="3 4">DNF00058</strain>
    </source>
</reference>
<organism evidence="3 4">
    <name type="scientific">Prevotella amnii DNF00058</name>
    <dbReference type="NCBI Taxonomy" id="1401066"/>
    <lineage>
        <taxon>Bacteria</taxon>
        <taxon>Pseudomonadati</taxon>
        <taxon>Bacteroidota</taxon>
        <taxon>Bacteroidia</taxon>
        <taxon>Bacteroidales</taxon>
        <taxon>Prevotellaceae</taxon>
        <taxon>Prevotella</taxon>
    </lineage>
</organism>
<evidence type="ECO:0000313" key="3">
    <source>
        <dbReference type="EMBL" id="KGF49985.1"/>
    </source>
</evidence>
<dbReference type="InterPro" id="IPR007560">
    <property type="entry name" value="Restrct_endonuc_IV_Mrr"/>
</dbReference>
<dbReference type="EMBL" id="JRNU01000098">
    <property type="protein sequence ID" value="KGF49985.1"/>
    <property type="molecule type" value="Genomic_DNA"/>
</dbReference>
<dbReference type="Pfam" id="PF06114">
    <property type="entry name" value="Peptidase_M78"/>
    <property type="match status" value="1"/>
</dbReference>
<evidence type="ECO:0000259" key="2">
    <source>
        <dbReference type="Pfam" id="PF06114"/>
    </source>
</evidence>
<dbReference type="InterPro" id="IPR011335">
    <property type="entry name" value="Restrct_endonuc-II-like"/>
</dbReference>
<dbReference type="OrthoDB" id="9794834at2"/>
<sequence length="410" mass="47565">MVSKSSNQHKGDSFEKLVFAKLKELIESQDVPGISRYNEIFLHKQYASKTAPDVMLNPDITIEIYSNSDKKRWSNLLVVECKNHKRKIDNSIYREFVGNLADYPRSGVRGIMISSVGFTQQVITLAQSDNIALVVLSENSDWKTIIWRQINSFEQKQFKHKVLMGEASIDYPIAYCGNSFITISDLLQEYGIPMLNALHVPFMEDDKIRIRVNEILQETKYMIKENFINRCFSLIAANYKFDFVEMQDDCLGKCDFKDHVITINSVLSEHRQNFTIAHELGHIALHSSIIENLRSFEDRESDKNTIIGKSTYGRMEYQANTFASFLLMPETPFYVEVDKLFRKNRITTGRLYHDYQPCNIRDCKVIIGALSSKFNVSQEAVVVRLKRANLYIEGDNCNPLYEHVKRNSWW</sequence>
<protein>
    <submittedName>
        <fullName evidence="3">Uncharacterized protein</fullName>
    </submittedName>
</protein>
<keyword evidence="4" id="KW-1185">Reference proteome</keyword>
<feature type="domain" description="IrrE N-terminal-like" evidence="2">
    <location>
        <begin position="258"/>
        <end position="386"/>
    </location>
</feature>
<dbReference type="InterPro" id="IPR010359">
    <property type="entry name" value="IrrE_HExxH"/>
</dbReference>
<dbReference type="Pfam" id="PF04471">
    <property type="entry name" value="Mrr_cat"/>
    <property type="match status" value="1"/>
</dbReference>
<dbReference type="AlphaFoldDB" id="A0A096AT84"/>
<dbReference type="GO" id="GO:0009307">
    <property type="term" value="P:DNA restriction-modification system"/>
    <property type="evidence" value="ECO:0007669"/>
    <property type="project" value="InterPro"/>
</dbReference>
<dbReference type="InterPro" id="IPR052345">
    <property type="entry name" value="Rad_response_metalloprotease"/>
</dbReference>
<gene>
    <name evidence="3" type="ORF">HMPREF9302_10445</name>
</gene>
<dbReference type="Proteomes" id="UP000029614">
    <property type="component" value="Unassembled WGS sequence"/>
</dbReference>
<evidence type="ECO:0000259" key="1">
    <source>
        <dbReference type="Pfam" id="PF04471"/>
    </source>
</evidence>
<dbReference type="RefSeq" id="WP_019036754.1">
    <property type="nucleotide sequence ID" value="NZ_JRNU01000098.1"/>
</dbReference>